<dbReference type="PANTHER" id="PTHR12176">
    <property type="entry name" value="SAM-DEPENDENT METHYLTRANSFERASE SUPERFAMILY PROTEIN"/>
    <property type="match status" value="1"/>
</dbReference>
<dbReference type="PANTHER" id="PTHR12176:SF79">
    <property type="entry name" value="METHYLTRANSFERASE TYPE 11 DOMAIN-CONTAINING PROTEIN"/>
    <property type="match status" value="1"/>
</dbReference>
<evidence type="ECO:0000256" key="1">
    <source>
        <dbReference type="ARBA" id="ARBA00008361"/>
    </source>
</evidence>
<evidence type="ECO:0000256" key="3">
    <source>
        <dbReference type="ARBA" id="ARBA00022679"/>
    </source>
</evidence>
<keyword evidence="3" id="KW-0808">Transferase</keyword>
<accession>A0ABQ5KRQ7</accession>
<evidence type="ECO:0000259" key="6">
    <source>
        <dbReference type="Pfam" id="PF08241"/>
    </source>
</evidence>
<dbReference type="Gene3D" id="3.40.50.150">
    <property type="entry name" value="Vaccinia Virus protein VP39"/>
    <property type="match status" value="1"/>
</dbReference>
<evidence type="ECO:0000256" key="5">
    <source>
        <dbReference type="SAM" id="MobiDB-lite"/>
    </source>
</evidence>
<gene>
    <name evidence="7" type="ORF">ADUPG1_008352</name>
</gene>
<protein>
    <recommendedName>
        <fullName evidence="6">Methyltransferase type 11 domain-containing protein</fullName>
    </recommendedName>
</protein>
<evidence type="ECO:0000256" key="2">
    <source>
        <dbReference type="ARBA" id="ARBA00022603"/>
    </source>
</evidence>
<keyword evidence="8" id="KW-1185">Reference proteome</keyword>
<proteinExistence type="inferred from homology"/>
<feature type="coiled-coil region" evidence="4">
    <location>
        <begin position="551"/>
        <end position="614"/>
    </location>
</feature>
<dbReference type="InterPro" id="IPR051419">
    <property type="entry name" value="Lys/N-term_MeTrsfase_sf"/>
</dbReference>
<dbReference type="Proteomes" id="UP001057375">
    <property type="component" value="Unassembled WGS sequence"/>
</dbReference>
<comment type="caution">
    <text evidence="7">The sequence shown here is derived from an EMBL/GenBank/DDBJ whole genome shotgun (WGS) entry which is preliminary data.</text>
</comment>
<feature type="region of interest" description="Disordered" evidence="5">
    <location>
        <begin position="690"/>
        <end position="727"/>
    </location>
</feature>
<dbReference type="EMBL" id="BQXS01010927">
    <property type="protein sequence ID" value="GKT35130.1"/>
    <property type="molecule type" value="Genomic_DNA"/>
</dbReference>
<dbReference type="InterPro" id="IPR029063">
    <property type="entry name" value="SAM-dependent_MTases_sf"/>
</dbReference>
<keyword evidence="4" id="KW-0175">Coiled coil</keyword>
<reference evidence="7" key="1">
    <citation type="submission" date="2022-03" db="EMBL/GenBank/DDBJ databases">
        <title>Draft genome sequence of Aduncisulcus paluster, a free-living microaerophilic Fornicata.</title>
        <authorList>
            <person name="Yuyama I."/>
            <person name="Kume K."/>
            <person name="Tamura T."/>
            <person name="Inagaki Y."/>
            <person name="Hashimoto T."/>
        </authorList>
    </citation>
    <scope>NUCLEOTIDE SEQUENCE</scope>
    <source>
        <strain evidence="7">NY0171</strain>
    </source>
</reference>
<dbReference type="Pfam" id="PF08241">
    <property type="entry name" value="Methyltransf_11"/>
    <property type="match status" value="1"/>
</dbReference>
<dbReference type="CDD" id="cd02440">
    <property type="entry name" value="AdoMet_MTases"/>
    <property type="match status" value="1"/>
</dbReference>
<dbReference type="SUPFAM" id="SSF53335">
    <property type="entry name" value="S-adenosyl-L-methionine-dependent methyltransferases"/>
    <property type="match status" value="1"/>
</dbReference>
<comment type="similarity">
    <text evidence="1">Belongs to the methyltransferase superfamily.</text>
</comment>
<sequence length="900" mass="101060">MSSKEDITLAPNYGSLEFWKSRYDEKSTISAEEFYCSYDALKHIIEKHADLSAEILILGVGASTIPSELYDDGYSCITAIDYLESIIRMQRVKNRRRKGIEFRPMDICSLEFPAETFDFVFDKATIDSLLCSSDGYEKAITCVAEANRVLKPNGTFIFVSHSGPMSRLPLLRQDKSLDVKWKSIFYVTTPRTMGVGLIDTPSNMAESLSSSQAETEKVSLSPLPTEFAEETSISTKLKGAYIHPQAILASISVRTDCLRSEDDIISELKHFKEYYDKIVLILLKSLKCIDDSGTDSTEDISSTIVESLSSLPPVPKVHPIESDLDARNTHILLSADSYPSEWVTMHELRDIIKLSKKNARHAKSVLSTPDQYTKEDISAAQKVFDSIQSYKQLKWILNIPKPIQESIVEEIMGVYSQTIHHMTQIGHSIQALESFKKAEISSLRQDYEERLKACQDEIDRGKAEILKARTTLEEDMKQMHAKETNMIGELKEEVSKLQLELQERHKTEESVARTHKQFKQRANIATQELTSALESEKQKILQLTTSWAKEKEKLQSKLDAEIKRRELVEKREREGKLTWEREKELFRLREEESQKEVEKKIQDQQTQLQGAKSESVHTESTLFEQERVRWQTEKSNLVHVINELKLRLSIMSDVNAIDEVDSGVVIGREQTAIQSSPIVISPEPPVYDKDTVSHPSSTPAITTSTMITSSSTMITSSSQPGTSTSGGTVYGSTITPASAVASLSVETFPPSSHGVNPSYPSMPQPSVAALTSELEAVKSENTSIRETLAVLQEELAKADTCDQYVHTAREMEHLKRVVVAMLCDEWIDEKATETESGYFSFSSQSSKGCALELVPVLAHLLHLSEEEMNRVQVAIEKRSEGVVGKVVGSGKSLWNRMFGK</sequence>
<feature type="coiled-coil region" evidence="4">
    <location>
        <begin position="437"/>
        <end position="507"/>
    </location>
</feature>
<feature type="compositionally biased region" description="Low complexity" evidence="5">
    <location>
        <begin position="695"/>
        <end position="727"/>
    </location>
</feature>
<evidence type="ECO:0000256" key="4">
    <source>
        <dbReference type="SAM" id="Coils"/>
    </source>
</evidence>
<organism evidence="7 8">
    <name type="scientific">Aduncisulcus paluster</name>
    <dbReference type="NCBI Taxonomy" id="2918883"/>
    <lineage>
        <taxon>Eukaryota</taxon>
        <taxon>Metamonada</taxon>
        <taxon>Carpediemonas-like organisms</taxon>
        <taxon>Aduncisulcus</taxon>
    </lineage>
</organism>
<name>A0ABQ5KRQ7_9EUKA</name>
<feature type="coiled-coil region" evidence="4">
    <location>
        <begin position="767"/>
        <end position="794"/>
    </location>
</feature>
<evidence type="ECO:0000313" key="7">
    <source>
        <dbReference type="EMBL" id="GKT35130.1"/>
    </source>
</evidence>
<dbReference type="InterPro" id="IPR013216">
    <property type="entry name" value="Methyltransf_11"/>
</dbReference>
<keyword evidence="2" id="KW-0489">Methyltransferase</keyword>
<evidence type="ECO:0000313" key="8">
    <source>
        <dbReference type="Proteomes" id="UP001057375"/>
    </source>
</evidence>
<feature type="domain" description="Methyltransferase type 11" evidence="6">
    <location>
        <begin position="58"/>
        <end position="158"/>
    </location>
</feature>